<evidence type="ECO:0000313" key="3">
    <source>
        <dbReference type="Proteomes" id="UP000663281"/>
    </source>
</evidence>
<dbReference type="KEGG" id="scyp:JYB88_09250"/>
<dbReference type="RefSeq" id="WP_207319826.1">
    <property type="nucleotide sequence ID" value="NZ_CP071501.1"/>
</dbReference>
<feature type="transmembrane region" description="Helical" evidence="1">
    <location>
        <begin position="89"/>
        <end position="111"/>
    </location>
</feature>
<keyword evidence="1" id="KW-0472">Membrane</keyword>
<dbReference type="EMBL" id="CP071504">
    <property type="protein sequence ID" value="QSX28495.1"/>
    <property type="molecule type" value="Genomic_DNA"/>
</dbReference>
<feature type="transmembrane region" description="Helical" evidence="1">
    <location>
        <begin position="62"/>
        <end position="82"/>
    </location>
</feature>
<keyword evidence="1" id="KW-1133">Transmembrane helix</keyword>
<accession>A0A974XHJ1</accession>
<keyword evidence="1" id="KW-0812">Transmembrane</keyword>
<dbReference type="AlphaFoldDB" id="A0A974XHJ1"/>
<keyword evidence="3" id="KW-1185">Reference proteome</keyword>
<organism evidence="2 3">
    <name type="scientific">Shewanella cyperi</name>
    <dbReference type="NCBI Taxonomy" id="2814292"/>
    <lineage>
        <taxon>Bacteria</taxon>
        <taxon>Pseudomonadati</taxon>
        <taxon>Pseudomonadota</taxon>
        <taxon>Gammaproteobacteria</taxon>
        <taxon>Alteromonadales</taxon>
        <taxon>Shewanellaceae</taxon>
        <taxon>Shewanella</taxon>
    </lineage>
</organism>
<protein>
    <submittedName>
        <fullName evidence="2">Uncharacterized protein</fullName>
    </submittedName>
</protein>
<sequence>MKKVKIFQLLLATMSIAGWSLAIYALLLFHEARPDRAVGYFFSKGAPVRLGWDPEQTVLLEHIIWICAAISFVSMAFNWYVAHHSRLGYWFNIPLLFLSSLAAGLYISFVVF</sequence>
<name>A0A974XHJ1_9GAMM</name>
<evidence type="ECO:0000256" key="1">
    <source>
        <dbReference type="SAM" id="Phobius"/>
    </source>
</evidence>
<feature type="transmembrane region" description="Helical" evidence="1">
    <location>
        <begin position="7"/>
        <end position="29"/>
    </location>
</feature>
<dbReference type="Proteomes" id="UP000663281">
    <property type="component" value="Chromosome"/>
</dbReference>
<evidence type="ECO:0000313" key="2">
    <source>
        <dbReference type="EMBL" id="QSX28495.1"/>
    </source>
</evidence>
<proteinExistence type="predicted"/>
<reference evidence="2 3" key="1">
    <citation type="submission" date="2021-03" db="EMBL/GenBank/DDBJ databases">
        <title>Novel species identification of genus Shewanella.</title>
        <authorList>
            <person name="Liu G."/>
            <person name="Zhang Q."/>
        </authorList>
    </citation>
    <scope>NUCLEOTIDE SEQUENCE [LARGE SCALE GENOMIC DNA]</scope>
    <source>
        <strain evidence="2 3">FJAT-53726</strain>
    </source>
</reference>
<gene>
    <name evidence="2" type="ORF">JYB88_09250</name>
</gene>